<dbReference type="AlphaFoldDB" id="A0A2I0AJG7"/>
<accession>A0A2I0AJG7</accession>
<dbReference type="Proteomes" id="UP000236161">
    <property type="component" value="Unassembled WGS sequence"/>
</dbReference>
<sequence>MGVMKADNRALREKLGKIARDQEAIIAEKSAAAVATYKTSLPCRQERLDGIRRAWEGLAFTLIQGGKITATDLGEVDLFPCMAADPVYKEDGLDLTDDLIQQVFDLLDGVSES</sequence>
<dbReference type="EMBL" id="KZ451978">
    <property type="protein sequence ID" value="PKA55699.1"/>
    <property type="molecule type" value="Genomic_DNA"/>
</dbReference>
<keyword evidence="2" id="KW-1185">Reference proteome</keyword>
<protein>
    <submittedName>
        <fullName evidence="1">Uncharacterized protein</fullName>
    </submittedName>
</protein>
<dbReference type="STRING" id="1088818.A0A2I0AJG7"/>
<proteinExistence type="predicted"/>
<evidence type="ECO:0000313" key="2">
    <source>
        <dbReference type="Proteomes" id="UP000236161"/>
    </source>
</evidence>
<reference evidence="1 2" key="1">
    <citation type="journal article" date="2017" name="Nature">
        <title>The Apostasia genome and the evolution of orchids.</title>
        <authorList>
            <person name="Zhang G.Q."/>
            <person name="Liu K.W."/>
            <person name="Li Z."/>
            <person name="Lohaus R."/>
            <person name="Hsiao Y.Y."/>
            <person name="Niu S.C."/>
            <person name="Wang J.Y."/>
            <person name="Lin Y.C."/>
            <person name="Xu Q."/>
            <person name="Chen L.J."/>
            <person name="Yoshida K."/>
            <person name="Fujiwara S."/>
            <person name="Wang Z.W."/>
            <person name="Zhang Y.Q."/>
            <person name="Mitsuda N."/>
            <person name="Wang M."/>
            <person name="Liu G.H."/>
            <person name="Pecoraro L."/>
            <person name="Huang H.X."/>
            <person name="Xiao X.J."/>
            <person name="Lin M."/>
            <person name="Wu X.Y."/>
            <person name="Wu W.L."/>
            <person name="Chen Y.Y."/>
            <person name="Chang S.B."/>
            <person name="Sakamoto S."/>
            <person name="Ohme-Takagi M."/>
            <person name="Yagi M."/>
            <person name="Zeng S.J."/>
            <person name="Shen C.Y."/>
            <person name="Yeh C.M."/>
            <person name="Luo Y.B."/>
            <person name="Tsai W.C."/>
            <person name="Van de Peer Y."/>
            <person name="Liu Z.J."/>
        </authorList>
    </citation>
    <scope>NUCLEOTIDE SEQUENCE [LARGE SCALE GENOMIC DNA]</scope>
    <source>
        <strain evidence="2">cv. Shenzhen</strain>
        <tissue evidence="1">Stem</tissue>
    </source>
</reference>
<name>A0A2I0AJG7_9ASPA</name>
<organism evidence="1 2">
    <name type="scientific">Apostasia shenzhenica</name>
    <dbReference type="NCBI Taxonomy" id="1088818"/>
    <lineage>
        <taxon>Eukaryota</taxon>
        <taxon>Viridiplantae</taxon>
        <taxon>Streptophyta</taxon>
        <taxon>Embryophyta</taxon>
        <taxon>Tracheophyta</taxon>
        <taxon>Spermatophyta</taxon>
        <taxon>Magnoliopsida</taxon>
        <taxon>Liliopsida</taxon>
        <taxon>Asparagales</taxon>
        <taxon>Orchidaceae</taxon>
        <taxon>Apostasioideae</taxon>
        <taxon>Apostasia</taxon>
    </lineage>
</organism>
<evidence type="ECO:0000313" key="1">
    <source>
        <dbReference type="EMBL" id="PKA55699.1"/>
    </source>
</evidence>
<gene>
    <name evidence="1" type="ORF">AXF42_Ash011991</name>
</gene>